<evidence type="ECO:0000256" key="3">
    <source>
        <dbReference type="ARBA" id="ARBA00022723"/>
    </source>
</evidence>
<dbReference type="PANTHER" id="PTHR21180:SF9">
    <property type="entry name" value="TYPE II SECRETION SYSTEM PROTEIN K"/>
    <property type="match status" value="1"/>
</dbReference>
<dbReference type="Pfam" id="PF04055">
    <property type="entry name" value="Radical_SAM"/>
    <property type="match status" value="1"/>
</dbReference>
<dbReference type="GO" id="GO:0051536">
    <property type="term" value="F:iron-sulfur cluster binding"/>
    <property type="evidence" value="ECO:0007669"/>
    <property type="project" value="UniProtKB-KW"/>
</dbReference>
<evidence type="ECO:0000256" key="4">
    <source>
        <dbReference type="ARBA" id="ARBA00023004"/>
    </source>
</evidence>
<keyword evidence="5" id="KW-0411">Iron-sulfur</keyword>
<keyword evidence="4" id="KW-0408">Iron</keyword>
<dbReference type="NCBIfam" id="TIGR03916">
    <property type="entry name" value="rSAM_link_UDG"/>
    <property type="match status" value="1"/>
</dbReference>
<keyword evidence="3" id="KW-0479">Metal-binding</keyword>
<proteinExistence type="predicted"/>
<dbReference type="SFLD" id="SFLDG01102">
    <property type="entry name" value="Uncharacterised_Radical_SAM_Su"/>
    <property type="match status" value="1"/>
</dbReference>
<feature type="domain" description="Elp3/MiaA/NifB-like radical SAM core" evidence="6">
    <location>
        <begin position="76"/>
        <end position="303"/>
    </location>
</feature>
<dbReference type="PANTHER" id="PTHR21180">
    <property type="entry name" value="ENDONUCLEASE/EXONUCLEASE/PHOSPHATASE FAMILY DOMAIN-CONTAINING PROTEIN 1"/>
    <property type="match status" value="1"/>
</dbReference>
<dbReference type="EMBL" id="FPIY01000001">
    <property type="protein sequence ID" value="SFW21342.1"/>
    <property type="molecule type" value="Genomic_DNA"/>
</dbReference>
<keyword evidence="2" id="KW-0949">S-adenosyl-L-methionine</keyword>
<dbReference type="InterPro" id="IPR013785">
    <property type="entry name" value="Aldolase_TIM"/>
</dbReference>
<organism evidence="7 8">
    <name type="scientific">Cellulophaga fucicola</name>
    <dbReference type="NCBI Taxonomy" id="76595"/>
    <lineage>
        <taxon>Bacteria</taxon>
        <taxon>Pseudomonadati</taxon>
        <taxon>Bacteroidota</taxon>
        <taxon>Flavobacteriia</taxon>
        <taxon>Flavobacteriales</taxon>
        <taxon>Flavobacteriaceae</taxon>
        <taxon>Cellulophaga</taxon>
    </lineage>
</organism>
<evidence type="ECO:0000256" key="1">
    <source>
        <dbReference type="ARBA" id="ARBA00001966"/>
    </source>
</evidence>
<dbReference type="InterPro" id="IPR007197">
    <property type="entry name" value="rSAM"/>
</dbReference>
<comment type="cofactor">
    <cofactor evidence="1">
        <name>[4Fe-4S] cluster</name>
        <dbReference type="ChEBI" id="CHEBI:49883"/>
    </cofactor>
</comment>
<dbReference type="SUPFAM" id="SSF102114">
    <property type="entry name" value="Radical SAM enzymes"/>
    <property type="match status" value="1"/>
</dbReference>
<dbReference type="InterPro" id="IPR006638">
    <property type="entry name" value="Elp3/MiaA/NifB-like_rSAM"/>
</dbReference>
<keyword evidence="8" id="KW-1185">Reference proteome</keyword>
<gene>
    <name evidence="7" type="ORF">SAMN05660313_00540</name>
</gene>
<dbReference type="InterPro" id="IPR023874">
    <property type="entry name" value="DNA_rSAM_put"/>
</dbReference>
<dbReference type="InterPro" id="IPR051675">
    <property type="entry name" value="Endo/Exo/Phosphatase_dom_1"/>
</dbReference>
<evidence type="ECO:0000313" key="7">
    <source>
        <dbReference type="EMBL" id="SFW21342.1"/>
    </source>
</evidence>
<sequence>MCFLFVYIVSLQSKLKFLGMSFERVQEKLNILADAAKYDVSCSSSGSNRTNTNKGLGNASASGICHTYTEDGRCVSLLKILLTNYCIFDCAYCVTRKSNDIKRAAFKVQEVVDLTINFYRRNYIEGLFLSSGIFKSADYTMERLVAVAKKLRLEENFNGYIHLKSIPGASDELMREAGLYADRLSVNIEIPTEKGLKLLAPDKNRADFIKPMIKVKNEIIQYKKEKKLIKSTPKYAPGGQSTQMIVGASGENDMQIMYTSNYFYKNFNLKRVYYSGYVPISYDTRLPQIGTPVPMLRENRLYQTDWLLRFYGFNIEEILNEQHQHLDLDIDPKLGWALRNLHEYPIDVNKADKHMLARIPGLGMKSVYKILKARRYRELNWDHLKAIGVSLNRAQYFLVCASNKFETRDLTAEKIKGLILQNSSSKYTDLLSNQLNLFG</sequence>
<evidence type="ECO:0000256" key="2">
    <source>
        <dbReference type="ARBA" id="ARBA00022691"/>
    </source>
</evidence>
<reference evidence="8" key="1">
    <citation type="submission" date="2016-11" db="EMBL/GenBank/DDBJ databases">
        <authorList>
            <person name="Varghese N."/>
            <person name="Submissions S."/>
        </authorList>
    </citation>
    <scope>NUCLEOTIDE SEQUENCE [LARGE SCALE GENOMIC DNA]</scope>
    <source>
        <strain evidence="8">DSM 24786</strain>
    </source>
</reference>
<name>A0A1K1MHD1_9FLAO</name>
<protein>
    <submittedName>
        <fullName evidence="7">Putative DNA modification/repair radical SAM protein</fullName>
    </submittedName>
</protein>
<dbReference type="SMART" id="SM00729">
    <property type="entry name" value="Elp3"/>
    <property type="match status" value="1"/>
</dbReference>
<dbReference type="SFLD" id="SFLDS00029">
    <property type="entry name" value="Radical_SAM"/>
    <property type="match status" value="1"/>
</dbReference>
<evidence type="ECO:0000313" key="8">
    <source>
        <dbReference type="Proteomes" id="UP000183257"/>
    </source>
</evidence>
<evidence type="ECO:0000256" key="5">
    <source>
        <dbReference type="ARBA" id="ARBA00023014"/>
    </source>
</evidence>
<dbReference type="GO" id="GO:0003824">
    <property type="term" value="F:catalytic activity"/>
    <property type="evidence" value="ECO:0007669"/>
    <property type="project" value="InterPro"/>
</dbReference>
<dbReference type="InterPro" id="IPR010994">
    <property type="entry name" value="RuvA_2-like"/>
</dbReference>
<dbReference type="GO" id="GO:0046872">
    <property type="term" value="F:metal ion binding"/>
    <property type="evidence" value="ECO:0007669"/>
    <property type="project" value="UniProtKB-KW"/>
</dbReference>
<dbReference type="InterPro" id="IPR058240">
    <property type="entry name" value="rSAM_sf"/>
</dbReference>
<dbReference type="AlphaFoldDB" id="A0A1K1MHD1"/>
<dbReference type="SUPFAM" id="SSF47781">
    <property type="entry name" value="RuvA domain 2-like"/>
    <property type="match status" value="1"/>
</dbReference>
<dbReference type="Proteomes" id="UP000183257">
    <property type="component" value="Unassembled WGS sequence"/>
</dbReference>
<dbReference type="Gene3D" id="3.20.20.70">
    <property type="entry name" value="Aldolase class I"/>
    <property type="match status" value="1"/>
</dbReference>
<dbReference type="STRING" id="76595.SAMN05660313_00540"/>
<evidence type="ECO:0000259" key="6">
    <source>
        <dbReference type="SMART" id="SM00729"/>
    </source>
</evidence>
<accession>A0A1K1MHD1</accession>